<feature type="signal peptide" evidence="1">
    <location>
        <begin position="1"/>
        <end position="26"/>
    </location>
</feature>
<accession>A0ABR4JCY2</accession>
<evidence type="ECO:0000256" key="1">
    <source>
        <dbReference type="SAM" id="SignalP"/>
    </source>
</evidence>
<sequence>MARLPIATLVFPPLLISFLFTPFTAAQSTTNCSTSAWETIPLTRPCPIISTGHEEFLATTNITSLNTQIITPLVNAAVPNNTMSGDGFNASVTESVEMQYTLAPG</sequence>
<dbReference type="Proteomes" id="UP001610444">
    <property type="component" value="Unassembled WGS sequence"/>
</dbReference>
<feature type="chain" id="PRO_5045280990" evidence="1">
    <location>
        <begin position="27"/>
        <end position="105"/>
    </location>
</feature>
<dbReference type="RefSeq" id="XP_070892766.1">
    <property type="nucleotide sequence ID" value="XM_071047302.1"/>
</dbReference>
<keyword evidence="1" id="KW-0732">Signal</keyword>
<organism evidence="2 3">
    <name type="scientific">Aspergillus pseudodeflectus</name>
    <dbReference type="NCBI Taxonomy" id="176178"/>
    <lineage>
        <taxon>Eukaryota</taxon>
        <taxon>Fungi</taxon>
        <taxon>Dikarya</taxon>
        <taxon>Ascomycota</taxon>
        <taxon>Pezizomycotina</taxon>
        <taxon>Eurotiomycetes</taxon>
        <taxon>Eurotiomycetidae</taxon>
        <taxon>Eurotiales</taxon>
        <taxon>Aspergillaceae</taxon>
        <taxon>Aspergillus</taxon>
        <taxon>Aspergillus subgen. Nidulantes</taxon>
    </lineage>
</organism>
<reference evidence="2 3" key="1">
    <citation type="submission" date="2024-07" db="EMBL/GenBank/DDBJ databases">
        <title>Section-level genome sequencing and comparative genomics of Aspergillus sections Usti and Cavernicolus.</title>
        <authorList>
            <consortium name="Lawrence Berkeley National Laboratory"/>
            <person name="Nybo J.L."/>
            <person name="Vesth T.C."/>
            <person name="Theobald S."/>
            <person name="Frisvad J.C."/>
            <person name="Larsen T.O."/>
            <person name="Kjaerboelling I."/>
            <person name="Rothschild-Mancinelli K."/>
            <person name="Lyhne E.K."/>
            <person name="Kogle M.E."/>
            <person name="Barry K."/>
            <person name="Clum A."/>
            <person name="Na H."/>
            <person name="Ledsgaard L."/>
            <person name="Lin J."/>
            <person name="Lipzen A."/>
            <person name="Kuo A."/>
            <person name="Riley R."/>
            <person name="Mondo S."/>
            <person name="LaButti K."/>
            <person name="Haridas S."/>
            <person name="Pangalinan J."/>
            <person name="Salamov A.A."/>
            <person name="Simmons B.A."/>
            <person name="Magnuson J.K."/>
            <person name="Chen J."/>
            <person name="Drula E."/>
            <person name="Henrissat B."/>
            <person name="Wiebenga A."/>
            <person name="Lubbers R.J."/>
            <person name="Gomes A.C."/>
            <person name="Macurrencykelacurrency M.R."/>
            <person name="Stajich J."/>
            <person name="Grigoriev I.V."/>
            <person name="Mortensen U.H."/>
            <person name="De vries R.P."/>
            <person name="Baker S.E."/>
            <person name="Andersen M.R."/>
        </authorList>
    </citation>
    <scope>NUCLEOTIDE SEQUENCE [LARGE SCALE GENOMIC DNA]</scope>
    <source>
        <strain evidence="2 3">CBS 756.74</strain>
    </source>
</reference>
<comment type="caution">
    <text evidence="2">The sequence shown here is derived from an EMBL/GenBank/DDBJ whole genome shotgun (WGS) entry which is preliminary data.</text>
</comment>
<proteinExistence type="predicted"/>
<dbReference type="Pfam" id="PF19535">
    <property type="entry name" value="DUF6060"/>
    <property type="match status" value="1"/>
</dbReference>
<protein>
    <submittedName>
        <fullName evidence="2">Uncharacterized protein</fullName>
    </submittedName>
</protein>
<dbReference type="InterPro" id="IPR045702">
    <property type="entry name" value="DUF6060"/>
</dbReference>
<gene>
    <name evidence="2" type="ORF">BJX68DRAFT_272881</name>
</gene>
<evidence type="ECO:0000313" key="3">
    <source>
        <dbReference type="Proteomes" id="UP001610444"/>
    </source>
</evidence>
<dbReference type="GeneID" id="98162466"/>
<name>A0ABR4JCY2_9EURO</name>
<keyword evidence="3" id="KW-1185">Reference proteome</keyword>
<evidence type="ECO:0000313" key="2">
    <source>
        <dbReference type="EMBL" id="KAL2837895.1"/>
    </source>
</evidence>
<dbReference type="EMBL" id="JBFXLR010000091">
    <property type="protein sequence ID" value="KAL2837895.1"/>
    <property type="molecule type" value="Genomic_DNA"/>
</dbReference>